<evidence type="ECO:0000256" key="4">
    <source>
        <dbReference type="ARBA" id="ARBA00022692"/>
    </source>
</evidence>
<dbReference type="AlphaFoldDB" id="A0A830I224"/>
<comment type="similarity">
    <text evidence="2">Belongs to the MscS (TC 1.A.23) family.</text>
</comment>
<dbReference type="SUPFAM" id="SSF82861">
    <property type="entry name" value="Mechanosensitive channel protein MscS (YggB), transmembrane region"/>
    <property type="match status" value="1"/>
</dbReference>
<dbReference type="Pfam" id="PF21088">
    <property type="entry name" value="MS_channel_1st"/>
    <property type="match status" value="1"/>
</dbReference>
<dbReference type="InterPro" id="IPR010920">
    <property type="entry name" value="LSM_dom_sf"/>
</dbReference>
<protein>
    <submittedName>
        <fullName evidence="10">Uncharacterized protein</fullName>
    </submittedName>
</protein>
<organism evidence="10 11">
    <name type="scientific">Pycnococcus provasolii</name>
    <dbReference type="NCBI Taxonomy" id="41880"/>
    <lineage>
        <taxon>Eukaryota</taxon>
        <taxon>Viridiplantae</taxon>
        <taxon>Chlorophyta</taxon>
        <taxon>Pseudoscourfieldiophyceae</taxon>
        <taxon>Pseudoscourfieldiales</taxon>
        <taxon>Pycnococcaceae</taxon>
        <taxon>Pycnococcus</taxon>
    </lineage>
</organism>
<keyword evidence="11" id="KW-1185">Reference proteome</keyword>
<evidence type="ECO:0000259" key="7">
    <source>
        <dbReference type="Pfam" id="PF00924"/>
    </source>
</evidence>
<name>A0A830I224_9CHLO</name>
<dbReference type="GO" id="GO:0055085">
    <property type="term" value="P:transmembrane transport"/>
    <property type="evidence" value="ECO:0007669"/>
    <property type="project" value="InterPro"/>
</dbReference>
<dbReference type="PANTHER" id="PTHR43634">
    <property type="entry name" value="OW CONDUCTANCE MECHANOSENSITIVE CHANNEL"/>
    <property type="match status" value="1"/>
</dbReference>
<dbReference type="Pfam" id="PF00924">
    <property type="entry name" value="MS_channel_2nd"/>
    <property type="match status" value="1"/>
</dbReference>
<sequence length="398" mass="43922">MAPHKTPHLPTLKVVQEALVSLESPLLIATARLVATYVIALFVEPATRFCFETFGNPAKSWNSSFVRKMLAAAKQPVQVVLVICTLGALGEHVATPWLSLDREVVHTFTNRATNLAVVLAMARITYAWKEQRKALLEWEAEIASDVTDKVAIAGVDKLYTAIIAVSSIVLGLQAIGYSANSLLAIGGFGGIALGFAGKDLAENYLIGFMLLVTRQFTVGDTVTAYVGGREVHGTVVESGWYRTRIRNLKHEEEILPNSLFSTTPVVNVSRRGRVFRFNEMLQLEPGNVDKVAEVVKGFRAVLRKDERVIQSGVDVHRRVFIFEIKPEAIVVYTSFYIRAANLDAYYAAKESLLLAFTDVMKQQDVRFARPYGGIAEALRPPRQEESVPEAVEVGTLDL</sequence>
<dbReference type="InterPro" id="IPR023408">
    <property type="entry name" value="MscS_beta-dom_sf"/>
</dbReference>
<evidence type="ECO:0000256" key="6">
    <source>
        <dbReference type="ARBA" id="ARBA00023136"/>
    </source>
</evidence>
<proteinExistence type="inferred from homology"/>
<dbReference type="PANTHER" id="PTHR43634:SF2">
    <property type="entry name" value="LOW CONDUCTANCE MECHANOSENSITIVE CHANNEL YNAI"/>
    <property type="match status" value="1"/>
</dbReference>
<dbReference type="SUPFAM" id="SSF50182">
    <property type="entry name" value="Sm-like ribonucleoproteins"/>
    <property type="match status" value="1"/>
</dbReference>
<dbReference type="OrthoDB" id="567160at2759"/>
<evidence type="ECO:0000259" key="8">
    <source>
        <dbReference type="Pfam" id="PF21088"/>
    </source>
</evidence>
<evidence type="ECO:0000256" key="5">
    <source>
        <dbReference type="ARBA" id="ARBA00022989"/>
    </source>
</evidence>
<evidence type="ECO:0000256" key="3">
    <source>
        <dbReference type="ARBA" id="ARBA00022475"/>
    </source>
</evidence>
<dbReference type="GO" id="GO:0005886">
    <property type="term" value="C:plasma membrane"/>
    <property type="evidence" value="ECO:0007669"/>
    <property type="project" value="UniProtKB-SubCell"/>
</dbReference>
<evidence type="ECO:0000313" key="10">
    <source>
        <dbReference type="EMBL" id="GHP11811.1"/>
    </source>
</evidence>
<keyword evidence="5" id="KW-1133">Transmembrane helix</keyword>
<dbReference type="InterPro" id="IPR006685">
    <property type="entry name" value="MscS_channel_2nd"/>
</dbReference>
<evidence type="ECO:0000256" key="1">
    <source>
        <dbReference type="ARBA" id="ARBA00004651"/>
    </source>
</evidence>
<feature type="domain" description="Mechanosensitive ion channel protein 2/3 C-terminal" evidence="9">
    <location>
        <begin position="276"/>
        <end position="360"/>
    </location>
</feature>
<comment type="subcellular location">
    <subcellularLocation>
        <location evidence="1">Cell membrane</location>
        <topology evidence="1">Multi-pass membrane protein</topology>
    </subcellularLocation>
</comment>
<dbReference type="InterPro" id="IPR056876">
    <property type="entry name" value="Msl2-3_C"/>
</dbReference>
<feature type="domain" description="Mechanosensitive ion channel transmembrane helices 2/3" evidence="8">
    <location>
        <begin position="161"/>
        <end position="198"/>
    </location>
</feature>
<dbReference type="Pfam" id="PF24956">
    <property type="entry name" value="Msl2-3_C"/>
    <property type="match status" value="1"/>
</dbReference>
<reference evidence="10" key="1">
    <citation type="submission" date="2020-10" db="EMBL/GenBank/DDBJ databases">
        <title>Unveiling of a novel bifunctional photoreceptor, Dualchrome1, isolated from a cosmopolitan green alga.</title>
        <authorList>
            <person name="Suzuki S."/>
            <person name="Kawachi M."/>
        </authorList>
    </citation>
    <scope>NUCLEOTIDE SEQUENCE</scope>
    <source>
        <strain evidence="10">NIES 2893</strain>
    </source>
</reference>
<dbReference type="Gene3D" id="2.30.30.60">
    <property type="match status" value="1"/>
</dbReference>
<evidence type="ECO:0000259" key="9">
    <source>
        <dbReference type="Pfam" id="PF24956"/>
    </source>
</evidence>
<gene>
    <name evidence="10" type="ORF">PPROV_001053800</name>
</gene>
<comment type="caution">
    <text evidence="10">The sequence shown here is derived from an EMBL/GenBank/DDBJ whole genome shotgun (WGS) entry which is preliminary data.</text>
</comment>
<dbReference type="EMBL" id="BNJQ01000036">
    <property type="protein sequence ID" value="GHP11811.1"/>
    <property type="molecule type" value="Genomic_DNA"/>
</dbReference>
<keyword evidence="3" id="KW-1003">Cell membrane</keyword>
<dbReference type="Gene3D" id="1.10.287.1260">
    <property type="match status" value="1"/>
</dbReference>
<evidence type="ECO:0000313" key="11">
    <source>
        <dbReference type="Proteomes" id="UP000660262"/>
    </source>
</evidence>
<evidence type="ECO:0000256" key="2">
    <source>
        <dbReference type="ARBA" id="ARBA00008017"/>
    </source>
</evidence>
<keyword evidence="6" id="KW-0472">Membrane</keyword>
<accession>A0A830I224</accession>
<dbReference type="InterPro" id="IPR049142">
    <property type="entry name" value="MS_channel_1st"/>
</dbReference>
<dbReference type="InterPro" id="IPR045042">
    <property type="entry name" value="YnaI-like"/>
</dbReference>
<dbReference type="InterPro" id="IPR011014">
    <property type="entry name" value="MscS_channel_TM-2"/>
</dbReference>
<keyword evidence="4" id="KW-0812">Transmembrane</keyword>
<dbReference type="Proteomes" id="UP000660262">
    <property type="component" value="Unassembled WGS sequence"/>
</dbReference>
<feature type="domain" description="Mechanosensitive ion channel MscS" evidence="7">
    <location>
        <begin position="199"/>
        <end position="270"/>
    </location>
</feature>